<dbReference type="EMBL" id="VIUW01000003">
    <property type="protein sequence ID" value="TWD14623.1"/>
    <property type="molecule type" value="Genomic_DNA"/>
</dbReference>
<evidence type="ECO:0000313" key="2">
    <source>
        <dbReference type="EMBL" id="TWD14623.1"/>
    </source>
</evidence>
<protein>
    <recommendedName>
        <fullName evidence="4">Methionine aminopeptidase</fullName>
    </recommendedName>
</protein>
<sequence length="69" mass="7678">MVFWYNIESGEVEADEVKSKGENLMGPYDTEAEARDALATAAEKTEKWDEEDKAWEEKGWGSAADDGSC</sequence>
<feature type="region of interest" description="Disordered" evidence="1">
    <location>
        <begin position="39"/>
        <end position="69"/>
    </location>
</feature>
<accession>A0A560WAG8</accession>
<proteinExistence type="predicted"/>
<evidence type="ECO:0000313" key="3">
    <source>
        <dbReference type="Proteomes" id="UP000315628"/>
    </source>
</evidence>
<keyword evidence="3" id="KW-1185">Reference proteome</keyword>
<gene>
    <name evidence="2" type="ORF">FB557_2041</name>
</gene>
<comment type="caution">
    <text evidence="2">The sequence shown here is derived from an EMBL/GenBank/DDBJ whole genome shotgun (WGS) entry which is preliminary data.</text>
</comment>
<organism evidence="2 3">
    <name type="scientific">Marihabitans asiaticum</name>
    <dbReference type="NCBI Taxonomy" id="415218"/>
    <lineage>
        <taxon>Bacteria</taxon>
        <taxon>Bacillati</taxon>
        <taxon>Actinomycetota</taxon>
        <taxon>Actinomycetes</taxon>
        <taxon>Micrococcales</taxon>
        <taxon>Intrasporangiaceae</taxon>
        <taxon>Marihabitans</taxon>
    </lineage>
</organism>
<reference evidence="2 3" key="1">
    <citation type="submission" date="2019-06" db="EMBL/GenBank/DDBJ databases">
        <title>Sequencing the genomes of 1000 actinobacteria strains.</title>
        <authorList>
            <person name="Klenk H.-P."/>
        </authorList>
    </citation>
    <scope>NUCLEOTIDE SEQUENCE [LARGE SCALE GENOMIC DNA]</scope>
    <source>
        <strain evidence="2 3">DSM 18935</strain>
    </source>
</reference>
<evidence type="ECO:0000256" key="1">
    <source>
        <dbReference type="SAM" id="MobiDB-lite"/>
    </source>
</evidence>
<dbReference type="AlphaFoldDB" id="A0A560WAG8"/>
<evidence type="ECO:0008006" key="4">
    <source>
        <dbReference type="Google" id="ProtNLM"/>
    </source>
</evidence>
<dbReference type="Proteomes" id="UP000315628">
    <property type="component" value="Unassembled WGS sequence"/>
</dbReference>
<name>A0A560WAG8_9MICO</name>